<organism evidence="5 6">
    <name type="scientific">Pontibacter chinhatensis</name>
    <dbReference type="NCBI Taxonomy" id="1436961"/>
    <lineage>
        <taxon>Bacteria</taxon>
        <taxon>Pseudomonadati</taxon>
        <taxon>Bacteroidota</taxon>
        <taxon>Cytophagia</taxon>
        <taxon>Cytophagales</taxon>
        <taxon>Hymenobacteraceae</taxon>
        <taxon>Pontibacter</taxon>
    </lineage>
</organism>
<dbReference type="Pfam" id="PF00106">
    <property type="entry name" value="adh_short"/>
    <property type="match status" value="1"/>
</dbReference>
<dbReference type="GO" id="GO:0016020">
    <property type="term" value="C:membrane"/>
    <property type="evidence" value="ECO:0007669"/>
    <property type="project" value="TreeGrafter"/>
</dbReference>
<keyword evidence="6" id="KW-1185">Reference proteome</keyword>
<name>A0A1I2ZS98_9BACT</name>
<dbReference type="EMBL" id="FOOT01000017">
    <property type="protein sequence ID" value="SFH39961.1"/>
    <property type="molecule type" value="Genomic_DNA"/>
</dbReference>
<dbReference type="PANTHER" id="PTHR44196:SF1">
    <property type="entry name" value="DEHYDROGENASE_REDUCTASE SDR FAMILY MEMBER 7B"/>
    <property type="match status" value="1"/>
</dbReference>
<gene>
    <name evidence="5" type="ORF">SAMN05421739_11721</name>
</gene>
<accession>A0A1I2ZS98</accession>
<reference evidence="6" key="1">
    <citation type="submission" date="2016-10" db="EMBL/GenBank/DDBJ databases">
        <authorList>
            <person name="Varghese N."/>
            <person name="Submissions S."/>
        </authorList>
    </citation>
    <scope>NUCLEOTIDE SEQUENCE [LARGE SCALE GENOMIC DNA]</scope>
    <source>
        <strain evidence="6">LP51</strain>
    </source>
</reference>
<evidence type="ECO:0000256" key="2">
    <source>
        <dbReference type="ARBA" id="ARBA00023002"/>
    </source>
</evidence>
<dbReference type="Proteomes" id="UP000198724">
    <property type="component" value="Unassembled WGS sequence"/>
</dbReference>
<keyword evidence="2" id="KW-0560">Oxidoreductase</keyword>
<dbReference type="GO" id="GO:0016491">
    <property type="term" value="F:oxidoreductase activity"/>
    <property type="evidence" value="ECO:0007669"/>
    <property type="project" value="UniProtKB-KW"/>
</dbReference>
<dbReference type="FunFam" id="3.40.50.720:FF:000084">
    <property type="entry name" value="Short-chain dehydrogenase reductase"/>
    <property type="match status" value="1"/>
</dbReference>
<comment type="similarity">
    <text evidence="1 3">Belongs to the short-chain dehydrogenases/reductases (SDR) family.</text>
</comment>
<sequence>MQLILVRESIKMRDKVVLITGGTSGIGKALAFAFGREGAKVAISGRNQQNLDQTSQELSAAGIDNLAVNADVSVEEQCQRMVQETVQKYGRLDVLINNAGISMRALFEDLDLDVLRKVMDINFWGTVYSTKYALPYIKQVKGSIVGISSIAGYRGLPARTGYSASKFAMHGFLETLRTELLYSGVHVLLACPGFTASNIRNTALAANGQQQGETPREEEKMMSAEEVAERILKATIQRKRDLVMTTQGKLAVWVNKLFPSLADKLVYNVMAKEKDSPLSKN</sequence>
<dbReference type="PANTHER" id="PTHR44196">
    <property type="entry name" value="DEHYDROGENASE/REDUCTASE SDR FAMILY MEMBER 7B"/>
    <property type="match status" value="1"/>
</dbReference>
<dbReference type="AlphaFoldDB" id="A0A1I2ZS98"/>
<proteinExistence type="inferred from homology"/>
<dbReference type="InterPro" id="IPR002347">
    <property type="entry name" value="SDR_fam"/>
</dbReference>
<protein>
    <submittedName>
        <fullName evidence="5">Short-chain dehydrogenase</fullName>
    </submittedName>
</protein>
<dbReference type="Gene3D" id="3.40.50.720">
    <property type="entry name" value="NAD(P)-binding Rossmann-like Domain"/>
    <property type="match status" value="1"/>
</dbReference>
<evidence type="ECO:0000313" key="6">
    <source>
        <dbReference type="Proteomes" id="UP000198724"/>
    </source>
</evidence>
<dbReference type="STRING" id="1436961.SAMN05421739_11721"/>
<dbReference type="PRINTS" id="PR00081">
    <property type="entry name" value="GDHRDH"/>
</dbReference>
<evidence type="ECO:0000256" key="3">
    <source>
        <dbReference type="RuleBase" id="RU000363"/>
    </source>
</evidence>
<dbReference type="PRINTS" id="PR00080">
    <property type="entry name" value="SDRFAMILY"/>
</dbReference>
<dbReference type="NCBIfam" id="NF004825">
    <property type="entry name" value="PRK06181.1"/>
    <property type="match status" value="1"/>
</dbReference>
<dbReference type="InterPro" id="IPR057326">
    <property type="entry name" value="KR_dom"/>
</dbReference>
<evidence type="ECO:0000256" key="1">
    <source>
        <dbReference type="ARBA" id="ARBA00006484"/>
    </source>
</evidence>
<dbReference type="SUPFAM" id="SSF51735">
    <property type="entry name" value="NAD(P)-binding Rossmann-fold domains"/>
    <property type="match status" value="1"/>
</dbReference>
<feature type="domain" description="Ketoreductase" evidence="4">
    <location>
        <begin position="15"/>
        <end position="197"/>
    </location>
</feature>
<evidence type="ECO:0000259" key="4">
    <source>
        <dbReference type="SMART" id="SM00822"/>
    </source>
</evidence>
<dbReference type="SMART" id="SM00822">
    <property type="entry name" value="PKS_KR"/>
    <property type="match status" value="1"/>
</dbReference>
<evidence type="ECO:0000313" key="5">
    <source>
        <dbReference type="EMBL" id="SFH39961.1"/>
    </source>
</evidence>
<dbReference type="InterPro" id="IPR036291">
    <property type="entry name" value="NAD(P)-bd_dom_sf"/>
</dbReference>
<dbReference type="PROSITE" id="PS00061">
    <property type="entry name" value="ADH_SHORT"/>
    <property type="match status" value="1"/>
</dbReference>
<dbReference type="InterPro" id="IPR020904">
    <property type="entry name" value="Sc_DH/Rdtase_CS"/>
</dbReference>